<comment type="pathway">
    <text evidence="2">Lipid metabolism.</text>
</comment>
<dbReference type="EMBL" id="CAFBLS010000022">
    <property type="protein sequence ID" value="CAB4862640.1"/>
    <property type="molecule type" value="Genomic_DNA"/>
</dbReference>
<feature type="domain" description="O-acyltransferase WSD1-like N-terminal" evidence="7">
    <location>
        <begin position="39"/>
        <end position="280"/>
    </location>
</feature>
<evidence type="ECO:0000259" key="7">
    <source>
        <dbReference type="Pfam" id="PF03007"/>
    </source>
</evidence>
<name>A0A6J7CYL1_9ZZZZ</name>
<evidence type="ECO:0000256" key="5">
    <source>
        <dbReference type="ARBA" id="ARBA00023315"/>
    </source>
</evidence>
<dbReference type="Gene3D" id="3.30.559.10">
    <property type="entry name" value="Chloramphenicol acetyltransferase-like domain"/>
    <property type="match status" value="1"/>
</dbReference>
<dbReference type="UniPathway" id="UPA00282"/>
<evidence type="ECO:0000259" key="8">
    <source>
        <dbReference type="Pfam" id="PF06974"/>
    </source>
</evidence>
<dbReference type="EC" id="2.3.1.20" evidence="3"/>
<dbReference type="GO" id="GO:0071731">
    <property type="term" value="P:response to nitric oxide"/>
    <property type="evidence" value="ECO:0007669"/>
    <property type="project" value="TreeGrafter"/>
</dbReference>
<feature type="domain" description="O-acyltransferase WSD1 C-terminal" evidence="8">
    <location>
        <begin position="324"/>
        <end position="459"/>
    </location>
</feature>
<evidence type="ECO:0000256" key="3">
    <source>
        <dbReference type="ARBA" id="ARBA00013244"/>
    </source>
</evidence>
<dbReference type="GO" id="GO:0005886">
    <property type="term" value="C:plasma membrane"/>
    <property type="evidence" value="ECO:0007669"/>
    <property type="project" value="TreeGrafter"/>
</dbReference>
<dbReference type="GO" id="GO:0019432">
    <property type="term" value="P:triglyceride biosynthetic process"/>
    <property type="evidence" value="ECO:0007669"/>
    <property type="project" value="UniProtKB-UniPathway"/>
</dbReference>
<dbReference type="InterPro" id="IPR045034">
    <property type="entry name" value="O-acyltransferase_WSD1-like"/>
</dbReference>
<gene>
    <name evidence="9" type="ORF">UFOPK3402_00292</name>
</gene>
<dbReference type="GO" id="GO:0004144">
    <property type="term" value="F:diacylglycerol O-acyltransferase activity"/>
    <property type="evidence" value="ECO:0007669"/>
    <property type="project" value="UniProtKB-EC"/>
</dbReference>
<organism evidence="9">
    <name type="scientific">freshwater metagenome</name>
    <dbReference type="NCBI Taxonomy" id="449393"/>
    <lineage>
        <taxon>unclassified sequences</taxon>
        <taxon>metagenomes</taxon>
        <taxon>ecological metagenomes</taxon>
    </lineage>
</organism>
<accession>A0A6J7CYL1</accession>
<dbReference type="GO" id="GO:0051701">
    <property type="term" value="P:biological process involved in interaction with host"/>
    <property type="evidence" value="ECO:0007669"/>
    <property type="project" value="TreeGrafter"/>
</dbReference>
<evidence type="ECO:0000256" key="4">
    <source>
        <dbReference type="ARBA" id="ARBA00022679"/>
    </source>
</evidence>
<evidence type="ECO:0000313" key="9">
    <source>
        <dbReference type="EMBL" id="CAB4862640.1"/>
    </source>
</evidence>
<keyword evidence="5" id="KW-0012">Acyltransferase</keyword>
<dbReference type="GO" id="GO:0001666">
    <property type="term" value="P:response to hypoxia"/>
    <property type="evidence" value="ECO:0007669"/>
    <property type="project" value="TreeGrafter"/>
</dbReference>
<dbReference type="InterPro" id="IPR023213">
    <property type="entry name" value="CAT-like_dom_sf"/>
</dbReference>
<dbReference type="PANTHER" id="PTHR31650:SF1">
    <property type="entry name" value="WAX ESTER SYNTHASE_DIACYLGLYCEROL ACYLTRANSFERASE 4-RELATED"/>
    <property type="match status" value="1"/>
</dbReference>
<protein>
    <recommendedName>
        <fullName evidence="3">diacylglycerol O-acyltransferase</fullName>
        <ecNumber evidence="3">2.3.1.20</ecNumber>
    </recommendedName>
</protein>
<proteinExistence type="predicted"/>
<comment type="pathway">
    <text evidence="1">Glycerolipid metabolism; triacylglycerol biosynthesis.</text>
</comment>
<evidence type="ECO:0000256" key="1">
    <source>
        <dbReference type="ARBA" id="ARBA00004771"/>
    </source>
</evidence>
<comment type="catalytic activity">
    <reaction evidence="6">
        <text>an acyl-CoA + a 1,2-diacyl-sn-glycerol = a triacyl-sn-glycerol + CoA</text>
        <dbReference type="Rhea" id="RHEA:10868"/>
        <dbReference type="ChEBI" id="CHEBI:17815"/>
        <dbReference type="ChEBI" id="CHEBI:57287"/>
        <dbReference type="ChEBI" id="CHEBI:58342"/>
        <dbReference type="ChEBI" id="CHEBI:64615"/>
        <dbReference type="EC" id="2.3.1.20"/>
    </reaction>
</comment>
<evidence type="ECO:0000256" key="2">
    <source>
        <dbReference type="ARBA" id="ARBA00005189"/>
    </source>
</evidence>
<keyword evidence="4" id="KW-0808">Transferase</keyword>
<dbReference type="Pfam" id="PF06974">
    <property type="entry name" value="WS_DGAT_C"/>
    <property type="match status" value="1"/>
</dbReference>
<dbReference type="SUPFAM" id="SSF52777">
    <property type="entry name" value="CoA-dependent acyltransferases"/>
    <property type="match status" value="2"/>
</dbReference>
<dbReference type="InterPro" id="IPR004255">
    <property type="entry name" value="O-acyltransferase_WSD1_N"/>
</dbReference>
<dbReference type="AlphaFoldDB" id="A0A6J7CYL1"/>
<reference evidence="9" key="1">
    <citation type="submission" date="2020-05" db="EMBL/GenBank/DDBJ databases">
        <authorList>
            <person name="Chiriac C."/>
            <person name="Salcher M."/>
            <person name="Ghai R."/>
            <person name="Kavagutti S V."/>
        </authorList>
    </citation>
    <scope>NUCLEOTIDE SEQUENCE</scope>
</reference>
<dbReference type="PANTHER" id="PTHR31650">
    <property type="entry name" value="O-ACYLTRANSFERASE (WSD1-LIKE) FAMILY PROTEIN"/>
    <property type="match status" value="1"/>
</dbReference>
<dbReference type="Pfam" id="PF03007">
    <property type="entry name" value="WS_DGAT_cat"/>
    <property type="match status" value="1"/>
</dbReference>
<sequence>MNLAVGTQMRGWDAATFRTASGDASMRSPVVVLAVLESAPDWARLRGRLERLTLFVPALRMRPLYGVAGLSAPRLAVDPDFDLDVHVHRYRLPEGGGWHDLLDDARRMSLTDFDQHRPLWEVAVVEGLPGGQAAMLLKLHHSIADGQATVMMASSLFEAGSDPDPKEKAPPEAPKARDVGVREIMLANATDDMRRLGHLATGALKGAIGLAAGSVTDPITTWSRARHLVQSIGKVTAVSDTALSPLMTGRGTTYHFAAFELPFAGLRSAAKANGVNVNDAFLAAVSAAMDAYHRRHGLVIDELRVNVPISLRGDPGDRTAQASNAVSIARFLLPIAGLTDEERMHAAQALVSQWREEPALRLADPLAEVSWVVPVPMLAHAAQASDITTSNVPGPPIPLYLAGVRMLAAFPLVATIGAAVNITMVTYAGDVFIGISADDRAVPDLHALVDDVRTSLSTLTGCPVGPADRYAAAAPTP</sequence>
<dbReference type="InterPro" id="IPR009721">
    <property type="entry name" value="O-acyltransferase_WSD1_C"/>
</dbReference>
<evidence type="ECO:0000256" key="6">
    <source>
        <dbReference type="ARBA" id="ARBA00048109"/>
    </source>
</evidence>